<keyword evidence="2" id="KW-1185">Reference proteome</keyword>
<protein>
    <submittedName>
        <fullName evidence="1">Chalcone synthase</fullName>
    </submittedName>
</protein>
<name>A0ACC1YI94_MELAZ</name>
<dbReference type="EMBL" id="CM051396">
    <property type="protein sequence ID" value="KAJ4722927.1"/>
    <property type="molecule type" value="Genomic_DNA"/>
</dbReference>
<reference evidence="1 2" key="1">
    <citation type="journal article" date="2023" name="Science">
        <title>Complex scaffold remodeling in plant triterpene biosynthesis.</title>
        <authorList>
            <person name="De La Pena R."/>
            <person name="Hodgson H."/>
            <person name="Liu J.C."/>
            <person name="Stephenson M.J."/>
            <person name="Martin A.C."/>
            <person name="Owen C."/>
            <person name="Harkess A."/>
            <person name="Leebens-Mack J."/>
            <person name="Jimenez L.E."/>
            <person name="Osbourn A."/>
            <person name="Sattely E.S."/>
        </authorList>
    </citation>
    <scope>NUCLEOTIDE SEQUENCE [LARGE SCALE GENOMIC DNA]</scope>
    <source>
        <strain evidence="2">cv. JPN11</strain>
        <tissue evidence="1">Leaf</tissue>
    </source>
</reference>
<evidence type="ECO:0000313" key="1">
    <source>
        <dbReference type="EMBL" id="KAJ4722927.1"/>
    </source>
</evidence>
<sequence>MTIVDEIRKAQRAEGTAAVMAIGTATPPTCFEQSTYPDFYFRITNSEHMPELKRMFKRLCEKSMIKKRYFYLTEEILKQNPNMCTFMEPSLDARQDMVVVEVPKLGKEAAEKAIKEWGRPISEITHLIFCTTSGVDMPGADYQLTKLLGLSLSIKRLMIYQQSCFAGLAGLRLAKDFAENTKGARVLVVCSEITAISFRGPSDTSLDVLVNQSLFGDGASAVIVGANPIPDVEKPIFELISTAQTLVPNSGNAIRGHLHETGLIFKLDKSVHELIPNNVEKSVMEVFQPLGVEDWNSIFWVMHPGGPTVMNQVEVKLSLKSEKLWASRHVLSQYGNLSSACVFYVMDEMRKKSIENGSKTTGEGFEWGVVLGFGPGITIETLVVRSIAIA</sequence>
<organism evidence="1 2">
    <name type="scientific">Melia azedarach</name>
    <name type="common">Chinaberry tree</name>
    <dbReference type="NCBI Taxonomy" id="155640"/>
    <lineage>
        <taxon>Eukaryota</taxon>
        <taxon>Viridiplantae</taxon>
        <taxon>Streptophyta</taxon>
        <taxon>Embryophyta</taxon>
        <taxon>Tracheophyta</taxon>
        <taxon>Spermatophyta</taxon>
        <taxon>Magnoliopsida</taxon>
        <taxon>eudicotyledons</taxon>
        <taxon>Gunneridae</taxon>
        <taxon>Pentapetalae</taxon>
        <taxon>rosids</taxon>
        <taxon>malvids</taxon>
        <taxon>Sapindales</taxon>
        <taxon>Meliaceae</taxon>
        <taxon>Melia</taxon>
    </lineage>
</organism>
<evidence type="ECO:0000313" key="2">
    <source>
        <dbReference type="Proteomes" id="UP001164539"/>
    </source>
</evidence>
<dbReference type="Proteomes" id="UP001164539">
    <property type="component" value="Chromosome 3"/>
</dbReference>
<accession>A0ACC1YI94</accession>
<comment type="caution">
    <text evidence="1">The sequence shown here is derived from an EMBL/GenBank/DDBJ whole genome shotgun (WGS) entry which is preliminary data.</text>
</comment>
<proteinExistence type="predicted"/>
<gene>
    <name evidence="1" type="ORF">OWV82_006356</name>
</gene>